<name>A0A285J9L4_9RHOB</name>
<sequence>MSCHYTILPHLGLVHVRFSGIVRPQDSLEALKNYSTDRRAASELNQLLDMRDVTGMDMNVVDMLKVHAQKAEIFCAAETDRLFVHLAPTTVAQKIAGFAVRSWEHVPGITHRIVRTEEQALQILGLRETSISALVQQQV</sequence>
<evidence type="ECO:0000313" key="1">
    <source>
        <dbReference type="EMBL" id="SNY55801.1"/>
    </source>
</evidence>
<gene>
    <name evidence="1" type="ORF">SAMN06297129_3112</name>
</gene>
<protein>
    <submittedName>
        <fullName evidence="1">Uncharacterized protein</fullName>
    </submittedName>
</protein>
<reference evidence="1 2" key="1">
    <citation type="submission" date="2017-09" db="EMBL/GenBank/DDBJ databases">
        <authorList>
            <person name="Ehlers B."/>
            <person name="Leendertz F.H."/>
        </authorList>
    </citation>
    <scope>NUCLEOTIDE SEQUENCE [LARGE SCALE GENOMIC DNA]</scope>
    <source>
        <strain evidence="1 2">CGMCC 1.12662</strain>
    </source>
</reference>
<proteinExistence type="predicted"/>
<evidence type="ECO:0000313" key="2">
    <source>
        <dbReference type="Proteomes" id="UP000231655"/>
    </source>
</evidence>
<accession>A0A285J9L4</accession>
<dbReference type="Proteomes" id="UP000231655">
    <property type="component" value="Unassembled WGS sequence"/>
</dbReference>
<organism evidence="1 2">
    <name type="scientific">Pseudooceanicola antarcticus</name>
    <dbReference type="NCBI Taxonomy" id="1247613"/>
    <lineage>
        <taxon>Bacteria</taxon>
        <taxon>Pseudomonadati</taxon>
        <taxon>Pseudomonadota</taxon>
        <taxon>Alphaproteobacteria</taxon>
        <taxon>Rhodobacterales</taxon>
        <taxon>Paracoccaceae</taxon>
        <taxon>Pseudooceanicola</taxon>
    </lineage>
</organism>
<dbReference type="EMBL" id="OBEA01000006">
    <property type="protein sequence ID" value="SNY55801.1"/>
    <property type="molecule type" value="Genomic_DNA"/>
</dbReference>
<dbReference type="AlphaFoldDB" id="A0A285J9L4"/>